<feature type="transmembrane region" description="Helical" evidence="1">
    <location>
        <begin position="50"/>
        <end position="67"/>
    </location>
</feature>
<proteinExistence type="predicted"/>
<evidence type="ECO:0008006" key="4">
    <source>
        <dbReference type="Google" id="ProtNLM"/>
    </source>
</evidence>
<sequence length="69" mass="7488">MTRRDKMLDDFDALAAAELADIAAYRRHREPIAASQPALVPDARGPAHRALDWVIGLGVLGLVILAARK</sequence>
<gene>
    <name evidence="2" type="ORF">EAH82_17530</name>
</gene>
<keyword evidence="1" id="KW-1133">Transmembrane helix</keyword>
<dbReference type="Proteomes" id="UP000319212">
    <property type="component" value="Unassembled WGS sequence"/>
</dbReference>
<evidence type="ECO:0000256" key="1">
    <source>
        <dbReference type="SAM" id="Phobius"/>
    </source>
</evidence>
<dbReference type="AlphaFoldDB" id="A0A502DIJ3"/>
<accession>A0A502DIJ3</accession>
<keyword evidence="1" id="KW-0812">Transmembrane</keyword>
<organism evidence="2 3">
    <name type="scientific">Variovorax guangxiensis</name>
    <dbReference type="NCBI Taxonomy" id="1775474"/>
    <lineage>
        <taxon>Bacteria</taxon>
        <taxon>Pseudomonadati</taxon>
        <taxon>Pseudomonadota</taxon>
        <taxon>Betaproteobacteria</taxon>
        <taxon>Burkholderiales</taxon>
        <taxon>Comamonadaceae</taxon>
        <taxon>Variovorax</taxon>
    </lineage>
</organism>
<protein>
    <recommendedName>
        <fullName evidence="4">DUF3040 domain-containing protein</fullName>
    </recommendedName>
</protein>
<comment type="caution">
    <text evidence="2">The sequence shown here is derived from an EMBL/GenBank/DDBJ whole genome shotgun (WGS) entry which is preliminary data.</text>
</comment>
<reference evidence="2 3" key="1">
    <citation type="journal article" date="2019" name="Environ. Microbiol.">
        <title>Species interactions and distinct microbial communities in high Arctic permafrost affected cryosols are associated with the CH4 and CO2 gas fluxes.</title>
        <authorList>
            <person name="Altshuler I."/>
            <person name="Hamel J."/>
            <person name="Turney S."/>
            <person name="Magnuson E."/>
            <person name="Levesque R."/>
            <person name="Greer C."/>
            <person name="Whyte L.G."/>
        </authorList>
    </citation>
    <scope>NUCLEOTIDE SEQUENCE [LARGE SCALE GENOMIC DNA]</scope>
    <source>
        <strain evidence="2 3">S06.C</strain>
    </source>
</reference>
<evidence type="ECO:0000313" key="3">
    <source>
        <dbReference type="Proteomes" id="UP000319212"/>
    </source>
</evidence>
<evidence type="ECO:0000313" key="2">
    <source>
        <dbReference type="EMBL" id="TPG25347.1"/>
    </source>
</evidence>
<name>A0A502DIJ3_9BURK</name>
<keyword evidence="1" id="KW-0472">Membrane</keyword>
<dbReference type="EMBL" id="RCZI01000005">
    <property type="protein sequence ID" value="TPG25347.1"/>
    <property type="molecule type" value="Genomic_DNA"/>
</dbReference>